<reference evidence="4 5" key="1">
    <citation type="submission" date="2019-10" db="EMBL/GenBank/DDBJ databases">
        <title>Whole genome shotgun sequence of Acrocarpospora pleiomorpha NBRC 16267.</title>
        <authorList>
            <person name="Ichikawa N."/>
            <person name="Kimura A."/>
            <person name="Kitahashi Y."/>
            <person name="Komaki H."/>
            <person name="Oguchi A."/>
        </authorList>
    </citation>
    <scope>NUCLEOTIDE SEQUENCE [LARGE SCALE GENOMIC DNA]</scope>
    <source>
        <strain evidence="4 5">NBRC 16267</strain>
    </source>
</reference>
<proteinExistence type="inferred from homology"/>
<keyword evidence="2" id="KW-1133">Transmembrane helix</keyword>
<feature type="transmembrane region" description="Helical" evidence="2">
    <location>
        <begin position="277"/>
        <end position="295"/>
    </location>
</feature>
<gene>
    <name evidence="4" type="ORF">Aple_089180</name>
</gene>
<keyword evidence="2" id="KW-0472">Membrane</keyword>
<comment type="similarity">
    <text evidence="1">Belongs to the EamA transporter family.</text>
</comment>
<sequence length="316" mass="32873">MEASDAGPTRERPAGVTPLTITVVLGLAAAALLGVGFVAQQHAAYTEPLGEMLRLRLLLDLIHKPLWLGGLGAMIAGQVLGALALHRTDVARVEPLLATNLIFALAMAAAVYRERLGRWEWLGAVLVSGGVAAFLLSGEPHSGGPPVSASVVWVAMLVTLLTAAGLVVVAVRVTLPIKAMLLAAAAGILYGIQDVLTRDSLVRMGRTGHGPAWLLTTWQPYTLIMVAVVGLLLSQSAFDAAPLRVSLPAATAAEPIIGIVLGVAILGERLRVDPPALAGEVAGLIALVTGIVILGRSPFLAKSEQGASRRPERRQK</sequence>
<evidence type="ECO:0000256" key="2">
    <source>
        <dbReference type="SAM" id="Phobius"/>
    </source>
</evidence>
<keyword evidence="2" id="KW-0812">Transmembrane</keyword>
<dbReference type="Gene3D" id="1.10.3730.20">
    <property type="match status" value="1"/>
</dbReference>
<name>A0A5M3Y1F1_9ACTN</name>
<feature type="transmembrane region" description="Helical" evidence="2">
    <location>
        <begin position="245"/>
        <end position="265"/>
    </location>
</feature>
<dbReference type="AlphaFoldDB" id="A0A5M3Y1F1"/>
<accession>A0A5M3Y1F1</accession>
<evidence type="ECO:0000313" key="4">
    <source>
        <dbReference type="EMBL" id="GES26019.1"/>
    </source>
</evidence>
<dbReference type="GO" id="GO:0016020">
    <property type="term" value="C:membrane"/>
    <property type="evidence" value="ECO:0007669"/>
    <property type="project" value="InterPro"/>
</dbReference>
<dbReference type="PANTHER" id="PTHR40761:SF1">
    <property type="entry name" value="CONSERVED INTEGRAL MEMBRANE ALANINE VALINE AND LEUCINE RICH PROTEIN-RELATED"/>
    <property type="match status" value="1"/>
</dbReference>
<evidence type="ECO:0000256" key="1">
    <source>
        <dbReference type="ARBA" id="ARBA00007362"/>
    </source>
</evidence>
<feature type="transmembrane region" description="Helical" evidence="2">
    <location>
        <begin position="150"/>
        <end position="168"/>
    </location>
</feature>
<dbReference type="NCBIfam" id="NF038012">
    <property type="entry name" value="DMT_1"/>
    <property type="match status" value="1"/>
</dbReference>
<dbReference type="InterPro" id="IPR037185">
    <property type="entry name" value="EmrE-like"/>
</dbReference>
<evidence type="ECO:0000259" key="3">
    <source>
        <dbReference type="Pfam" id="PF00892"/>
    </source>
</evidence>
<feature type="domain" description="EamA" evidence="3">
    <location>
        <begin position="16"/>
        <end position="134"/>
    </location>
</feature>
<feature type="transmembrane region" description="Helical" evidence="2">
    <location>
        <begin position="20"/>
        <end position="45"/>
    </location>
</feature>
<feature type="transmembrane region" description="Helical" evidence="2">
    <location>
        <begin position="119"/>
        <end position="138"/>
    </location>
</feature>
<feature type="transmembrane region" description="Helical" evidence="2">
    <location>
        <begin position="212"/>
        <end position="233"/>
    </location>
</feature>
<dbReference type="SUPFAM" id="SSF103481">
    <property type="entry name" value="Multidrug resistance efflux transporter EmrE"/>
    <property type="match status" value="1"/>
</dbReference>
<organism evidence="4 5">
    <name type="scientific">Acrocarpospora pleiomorpha</name>
    <dbReference type="NCBI Taxonomy" id="90975"/>
    <lineage>
        <taxon>Bacteria</taxon>
        <taxon>Bacillati</taxon>
        <taxon>Actinomycetota</taxon>
        <taxon>Actinomycetes</taxon>
        <taxon>Streptosporangiales</taxon>
        <taxon>Streptosporangiaceae</taxon>
        <taxon>Acrocarpospora</taxon>
    </lineage>
</organism>
<dbReference type="EMBL" id="BLAF01000077">
    <property type="protein sequence ID" value="GES26019.1"/>
    <property type="molecule type" value="Genomic_DNA"/>
</dbReference>
<dbReference type="InterPro" id="IPR000620">
    <property type="entry name" value="EamA_dom"/>
</dbReference>
<dbReference type="Proteomes" id="UP000377595">
    <property type="component" value="Unassembled WGS sequence"/>
</dbReference>
<feature type="transmembrane region" description="Helical" evidence="2">
    <location>
        <begin position="175"/>
        <end position="192"/>
    </location>
</feature>
<protein>
    <recommendedName>
        <fullName evidence="3">EamA domain-containing protein</fullName>
    </recommendedName>
</protein>
<evidence type="ECO:0000313" key="5">
    <source>
        <dbReference type="Proteomes" id="UP000377595"/>
    </source>
</evidence>
<keyword evidence="5" id="KW-1185">Reference proteome</keyword>
<feature type="transmembrane region" description="Helical" evidence="2">
    <location>
        <begin position="96"/>
        <end position="112"/>
    </location>
</feature>
<comment type="caution">
    <text evidence="4">The sequence shown here is derived from an EMBL/GenBank/DDBJ whole genome shotgun (WGS) entry which is preliminary data.</text>
</comment>
<feature type="transmembrane region" description="Helical" evidence="2">
    <location>
        <begin position="66"/>
        <end position="84"/>
    </location>
</feature>
<dbReference type="PANTHER" id="PTHR40761">
    <property type="entry name" value="CONSERVED INTEGRAL MEMBRANE ALANINE VALINE AND LEUCINE RICH PROTEIN-RELATED"/>
    <property type="match status" value="1"/>
</dbReference>
<dbReference type="Pfam" id="PF00892">
    <property type="entry name" value="EamA"/>
    <property type="match status" value="1"/>
</dbReference>